<dbReference type="AlphaFoldDB" id="A0A6J4ZUF6"/>
<organism evidence="1 2">
    <name type="scientific">Paraburkholderia sediminicola</name>
    <dbReference type="NCBI Taxonomy" id="458836"/>
    <lineage>
        <taxon>Bacteria</taxon>
        <taxon>Pseudomonadati</taxon>
        <taxon>Pseudomonadota</taxon>
        <taxon>Betaproteobacteria</taxon>
        <taxon>Burkholderiales</taxon>
        <taxon>Burkholderiaceae</taxon>
        <taxon>Paraburkholderia</taxon>
    </lineage>
</organism>
<name>A0A6J4ZUF6_9BURK</name>
<evidence type="ECO:0000313" key="1">
    <source>
        <dbReference type="EMBL" id="CAB3638676.1"/>
    </source>
</evidence>
<sequence>MQIEVFELSCVRSSWFEVEDILERAARYVETLKAVDNTNLEDDAVAIVRHAPHMSEWLPMESPVNHARSKARQLMFAHLHERRIFSKL</sequence>
<protein>
    <submittedName>
        <fullName evidence="1">Uncharacterized protein</fullName>
    </submittedName>
</protein>
<reference evidence="1 2" key="1">
    <citation type="submission" date="2020-04" db="EMBL/GenBank/DDBJ databases">
        <authorList>
            <person name="De Canck E."/>
        </authorList>
    </citation>
    <scope>NUCLEOTIDE SEQUENCE [LARGE SCALE GENOMIC DNA]</scope>
    <source>
        <strain evidence="1 2">LMG 24238</strain>
    </source>
</reference>
<dbReference type="Proteomes" id="UP000494255">
    <property type="component" value="Unassembled WGS sequence"/>
</dbReference>
<keyword evidence="2" id="KW-1185">Reference proteome</keyword>
<accession>A0A6J4ZUF6</accession>
<gene>
    <name evidence="1" type="ORF">LMG24238_00077</name>
</gene>
<dbReference type="EMBL" id="CADIKC010000001">
    <property type="protein sequence ID" value="CAB3638676.1"/>
    <property type="molecule type" value="Genomic_DNA"/>
</dbReference>
<proteinExistence type="predicted"/>
<evidence type="ECO:0000313" key="2">
    <source>
        <dbReference type="Proteomes" id="UP000494255"/>
    </source>
</evidence>